<evidence type="ECO:0000256" key="4">
    <source>
        <dbReference type="ARBA" id="ARBA00022692"/>
    </source>
</evidence>
<feature type="transmembrane region" description="Helical" evidence="7">
    <location>
        <begin position="133"/>
        <end position="159"/>
    </location>
</feature>
<keyword evidence="9" id="KW-1185">Reference proteome</keyword>
<dbReference type="PANTHER" id="PTHR30250">
    <property type="entry name" value="PST FAMILY PREDICTED COLANIC ACID TRANSPORTER"/>
    <property type="match status" value="1"/>
</dbReference>
<feature type="transmembrane region" description="Helical" evidence="7">
    <location>
        <begin position="367"/>
        <end position="384"/>
    </location>
</feature>
<organism evidence="8 9">
    <name type="scientific">Marinilabilia salmonicolor</name>
    <dbReference type="NCBI Taxonomy" id="989"/>
    <lineage>
        <taxon>Bacteria</taxon>
        <taxon>Pseudomonadati</taxon>
        <taxon>Bacteroidota</taxon>
        <taxon>Bacteroidia</taxon>
        <taxon>Marinilabiliales</taxon>
        <taxon>Marinilabiliaceae</taxon>
        <taxon>Marinilabilia</taxon>
    </lineage>
</organism>
<keyword evidence="3" id="KW-1003">Cell membrane</keyword>
<evidence type="ECO:0000256" key="1">
    <source>
        <dbReference type="ARBA" id="ARBA00004651"/>
    </source>
</evidence>
<dbReference type="InterPro" id="IPR050833">
    <property type="entry name" value="Poly_Biosynth_Transport"/>
</dbReference>
<comment type="caution">
    <text evidence="8">The sequence shown here is derived from an EMBL/GenBank/DDBJ whole genome shotgun (WGS) entry which is preliminary data.</text>
</comment>
<gene>
    <name evidence="8" type="ORF">DFO77_1387</name>
</gene>
<evidence type="ECO:0000256" key="7">
    <source>
        <dbReference type="SAM" id="Phobius"/>
    </source>
</evidence>
<evidence type="ECO:0000313" key="8">
    <source>
        <dbReference type="EMBL" id="RCW27024.1"/>
    </source>
</evidence>
<feature type="transmembrane region" description="Helical" evidence="7">
    <location>
        <begin position="396"/>
        <end position="415"/>
    </location>
</feature>
<dbReference type="CDD" id="cd13127">
    <property type="entry name" value="MATE_tuaB_like"/>
    <property type="match status" value="1"/>
</dbReference>
<keyword evidence="5 7" id="KW-1133">Transmembrane helix</keyword>
<feature type="transmembrane region" description="Helical" evidence="7">
    <location>
        <begin position="5"/>
        <end position="23"/>
    </location>
</feature>
<comment type="subcellular location">
    <subcellularLocation>
        <location evidence="1">Cell membrane</location>
        <topology evidence="1">Multi-pass membrane protein</topology>
    </subcellularLocation>
</comment>
<feature type="transmembrane region" description="Helical" evidence="7">
    <location>
        <begin position="427"/>
        <end position="445"/>
    </location>
</feature>
<evidence type="ECO:0000256" key="5">
    <source>
        <dbReference type="ARBA" id="ARBA00022989"/>
    </source>
</evidence>
<comment type="similarity">
    <text evidence="2">Belongs to the polysaccharide synthase family.</text>
</comment>
<feature type="transmembrane region" description="Helical" evidence="7">
    <location>
        <begin position="310"/>
        <end position="331"/>
    </location>
</feature>
<name>A0A368UJ75_9BACT</name>
<dbReference type="EMBL" id="QPIZ01000038">
    <property type="protein sequence ID" value="RCW27024.1"/>
    <property type="molecule type" value="Genomic_DNA"/>
</dbReference>
<evidence type="ECO:0000256" key="6">
    <source>
        <dbReference type="ARBA" id="ARBA00023136"/>
    </source>
</evidence>
<evidence type="ECO:0000313" key="9">
    <source>
        <dbReference type="Proteomes" id="UP000252733"/>
    </source>
</evidence>
<accession>A0A368UJ75</accession>
<dbReference type="PANTHER" id="PTHR30250:SF10">
    <property type="entry name" value="LIPOPOLYSACCHARIDE BIOSYNTHESIS PROTEIN WZXC"/>
    <property type="match status" value="1"/>
</dbReference>
<evidence type="ECO:0000256" key="2">
    <source>
        <dbReference type="ARBA" id="ARBA00007430"/>
    </source>
</evidence>
<feature type="transmembrane region" description="Helical" evidence="7">
    <location>
        <begin position="343"/>
        <end position="361"/>
    </location>
</feature>
<protein>
    <submittedName>
        <fullName evidence="8">O-antigen/teichoic acid export membrane protein</fullName>
    </submittedName>
</protein>
<reference evidence="8 9" key="1">
    <citation type="submission" date="2018-07" db="EMBL/GenBank/DDBJ databases">
        <title>Freshwater and sediment microbial communities from various areas in North America, analyzing microbe dynamics in response to fracking.</title>
        <authorList>
            <person name="Lamendella R."/>
        </authorList>
    </citation>
    <scope>NUCLEOTIDE SEQUENCE [LARGE SCALE GENOMIC DNA]</scope>
    <source>
        <strain evidence="8 9">160A</strain>
    </source>
</reference>
<evidence type="ECO:0000256" key="3">
    <source>
        <dbReference type="ARBA" id="ARBA00022475"/>
    </source>
</evidence>
<dbReference type="AlphaFoldDB" id="A0A368UJ75"/>
<dbReference type="Proteomes" id="UP000252733">
    <property type="component" value="Unassembled WGS sequence"/>
</dbReference>
<feature type="transmembrane region" description="Helical" evidence="7">
    <location>
        <begin position="65"/>
        <end position="88"/>
    </location>
</feature>
<feature type="transmembrane region" description="Helical" evidence="7">
    <location>
        <begin position="276"/>
        <end position="304"/>
    </location>
</feature>
<dbReference type="Pfam" id="PF13440">
    <property type="entry name" value="Polysacc_synt_3"/>
    <property type="match status" value="1"/>
</dbReference>
<feature type="transmembrane region" description="Helical" evidence="7">
    <location>
        <begin position="29"/>
        <end position="53"/>
    </location>
</feature>
<feature type="transmembrane region" description="Helical" evidence="7">
    <location>
        <begin position="100"/>
        <end position="121"/>
    </location>
</feature>
<dbReference type="GO" id="GO:0005886">
    <property type="term" value="C:plasma membrane"/>
    <property type="evidence" value="ECO:0007669"/>
    <property type="project" value="UniProtKB-SubCell"/>
</dbReference>
<keyword evidence="4 7" id="KW-0812">Transmembrane</keyword>
<keyword evidence="6 7" id="KW-0472">Membrane</keyword>
<sequence length="478" mass="54476">MVGRFSNQGIGFVISIFLARLLAPEDFGMLAMVNVVIGLAAVLVDMGLGSALIQRQDLKEEHYGSVFYFNVAVGTTLFLLFFFTAGLVAQFYERPDLKPIMQVMSLNFIISSFCNVQRTWLRKQLKYSVLTKSGIWSMATGGITGVTLAFLDFGVWALVAQSLISSLTNNIYVYFFTGWKPKLILRKDALKELWGFGFNMFLSGLLDTIYRQLDSLIIGKLFSPAILGFYFRAKSLNQFIINYTSGSLMSILFPVLSEIQNQEERYKNVVRRAFHILNFAVFFILGFLFLTAQDIIVILFSAKWLPSVEYFRIIVLAGFVYPFSALLVNIISSKGNSRAFLKLEIWKKVVTGLNFAIGFWFGLKGFLYGMIIAQSISLSFNILFASKEMKVQKRWFYQIIWKYLAIFIITAGGLRLIEQFAWQPESLWLHGILFGGVFTLLYLGLTRLLRLEGMMIVLEEVKNADLMGVVRRKIFNKK</sequence>
<proteinExistence type="inferred from homology"/>